<evidence type="ECO:0000259" key="3">
    <source>
        <dbReference type="Pfam" id="PF00501"/>
    </source>
</evidence>
<evidence type="ECO:0000259" key="4">
    <source>
        <dbReference type="Pfam" id="PF13193"/>
    </source>
</evidence>
<protein>
    <submittedName>
        <fullName evidence="5">Dimodular nonribosomal peptide synthase</fullName>
    </submittedName>
</protein>
<dbReference type="Proteomes" id="UP000774804">
    <property type="component" value="Unassembled WGS sequence"/>
</dbReference>
<accession>A0A8T1A5A6</accession>
<dbReference type="Pfam" id="PF00501">
    <property type="entry name" value="AMP-binding"/>
    <property type="match status" value="1"/>
</dbReference>
<dbReference type="GO" id="GO:0043041">
    <property type="term" value="P:amino acid activation for nonribosomal peptide biosynthetic process"/>
    <property type="evidence" value="ECO:0007669"/>
    <property type="project" value="TreeGrafter"/>
</dbReference>
<dbReference type="VEuPathDB" id="FungiDB:PC110_g12541"/>
<reference evidence="5" key="1">
    <citation type="submission" date="2018-10" db="EMBL/GenBank/DDBJ databases">
        <title>Effector identification in a new, highly contiguous assembly of the strawberry crown rot pathogen Phytophthora cactorum.</title>
        <authorList>
            <person name="Armitage A.D."/>
            <person name="Nellist C.F."/>
            <person name="Bates H."/>
            <person name="Vickerstaff R.J."/>
            <person name="Harrison R.J."/>
        </authorList>
    </citation>
    <scope>NUCLEOTIDE SEQUENCE</scope>
    <source>
        <strain evidence="5">4032</strain>
    </source>
</reference>
<proteinExistence type="predicted"/>
<comment type="caution">
    <text evidence="5">The sequence shown here is derived from an EMBL/GenBank/DDBJ whole genome shotgun (WGS) entry which is preliminary data.</text>
</comment>
<dbReference type="Pfam" id="PF13193">
    <property type="entry name" value="AMP-binding_C"/>
    <property type="match status" value="1"/>
</dbReference>
<dbReference type="GO" id="GO:0031177">
    <property type="term" value="F:phosphopantetheine binding"/>
    <property type="evidence" value="ECO:0007669"/>
    <property type="project" value="TreeGrafter"/>
</dbReference>
<dbReference type="Gene3D" id="3.30.300.30">
    <property type="match status" value="1"/>
</dbReference>
<evidence type="ECO:0000313" key="5">
    <source>
        <dbReference type="EMBL" id="KAG2869649.1"/>
    </source>
</evidence>
<feature type="domain" description="AMP-dependent synthetase/ligase" evidence="3">
    <location>
        <begin position="7"/>
        <end position="96"/>
    </location>
</feature>
<dbReference type="GO" id="GO:0044550">
    <property type="term" value="P:secondary metabolite biosynthetic process"/>
    <property type="evidence" value="ECO:0007669"/>
    <property type="project" value="TreeGrafter"/>
</dbReference>
<organism evidence="5 6">
    <name type="scientific">Phytophthora cactorum</name>
    <dbReference type="NCBI Taxonomy" id="29920"/>
    <lineage>
        <taxon>Eukaryota</taxon>
        <taxon>Sar</taxon>
        <taxon>Stramenopiles</taxon>
        <taxon>Oomycota</taxon>
        <taxon>Peronosporomycetes</taxon>
        <taxon>Peronosporales</taxon>
        <taxon>Peronosporaceae</taxon>
        <taxon>Phytophthora</taxon>
    </lineage>
</organism>
<feature type="domain" description="AMP-binding enzyme C-terminal" evidence="4">
    <location>
        <begin position="154"/>
        <end position="231"/>
    </location>
</feature>
<dbReference type="SUPFAM" id="SSF56801">
    <property type="entry name" value="Acetyl-CoA synthetase-like"/>
    <property type="match status" value="1"/>
</dbReference>
<dbReference type="Gene3D" id="3.40.50.12780">
    <property type="entry name" value="N-terminal domain of ligase-like"/>
    <property type="match status" value="1"/>
</dbReference>
<evidence type="ECO:0000313" key="6">
    <source>
        <dbReference type="Proteomes" id="UP000774804"/>
    </source>
</evidence>
<dbReference type="InterPro" id="IPR000873">
    <property type="entry name" value="AMP-dep_synth/lig_dom"/>
</dbReference>
<keyword evidence="2" id="KW-0597">Phosphoprotein</keyword>
<dbReference type="InterPro" id="IPR025110">
    <property type="entry name" value="AMP-bd_C"/>
</dbReference>
<dbReference type="FunFam" id="3.30.300.30:FF:000010">
    <property type="entry name" value="Enterobactin synthetase component F"/>
    <property type="match status" value="1"/>
</dbReference>
<dbReference type="InterPro" id="IPR042099">
    <property type="entry name" value="ANL_N_sf"/>
</dbReference>
<feature type="non-terminal residue" evidence="5">
    <location>
        <position position="1"/>
    </location>
</feature>
<dbReference type="PANTHER" id="PTHR45527:SF14">
    <property type="entry name" value="PLIPASTATIN SYNTHASE SUBUNIT B"/>
    <property type="match status" value="1"/>
</dbReference>
<sequence length="268" mass="29237">QIERRTVNTRGEATTEGLKLSLQGLGCHVNNQYGPTETTIYSTAASLETGATGKPSIGGPVRNTQLYVLDQGLKPVPPGVAGELYIAGEGLARGYLGRPDLTAERFVANPFGQPGSRMYRTGDLAKWLPDGSIDYLGRADHQIKIRGFRIELGEIESVISRYPGVAQVTVMAREDQPGNQRLAAYVVAESELEIRMDLAELRAFVAEALPDYMVPSAFMLLPEMPLTPNKKIDRKRLPVPTLLSNANGREARTPQEEILCSLFAEILG</sequence>
<dbReference type="EMBL" id="RCMI01004727">
    <property type="protein sequence ID" value="KAG2869649.1"/>
    <property type="molecule type" value="Genomic_DNA"/>
</dbReference>
<dbReference type="PANTHER" id="PTHR45527">
    <property type="entry name" value="NONRIBOSOMAL PEPTIDE SYNTHETASE"/>
    <property type="match status" value="1"/>
</dbReference>
<name>A0A8T1A5A6_9STRA</name>
<dbReference type="GO" id="GO:0005829">
    <property type="term" value="C:cytosol"/>
    <property type="evidence" value="ECO:0007669"/>
    <property type="project" value="TreeGrafter"/>
</dbReference>
<gene>
    <name evidence="5" type="ORF">PC115_g25369</name>
</gene>
<feature type="non-terminal residue" evidence="5">
    <location>
        <position position="268"/>
    </location>
</feature>
<keyword evidence="1" id="KW-0596">Phosphopantetheine</keyword>
<evidence type="ECO:0000256" key="1">
    <source>
        <dbReference type="ARBA" id="ARBA00022450"/>
    </source>
</evidence>
<dbReference type="FunFam" id="2.30.38.10:FF:000001">
    <property type="entry name" value="Non-ribosomal peptide synthetase PvdI"/>
    <property type="match status" value="1"/>
</dbReference>
<dbReference type="AlphaFoldDB" id="A0A8T1A5A6"/>
<dbReference type="InterPro" id="IPR045851">
    <property type="entry name" value="AMP-bd_C_sf"/>
</dbReference>
<evidence type="ECO:0000256" key="2">
    <source>
        <dbReference type="ARBA" id="ARBA00022553"/>
    </source>
</evidence>